<name>A0A915LE24_MELJA</name>
<evidence type="ECO:0000313" key="3">
    <source>
        <dbReference type="WBParaSite" id="scaffold10232_cov153.g14603"/>
    </source>
</evidence>
<evidence type="ECO:0000313" key="2">
    <source>
        <dbReference type="Proteomes" id="UP000887561"/>
    </source>
</evidence>
<dbReference type="Proteomes" id="UP000887561">
    <property type="component" value="Unplaced"/>
</dbReference>
<proteinExistence type="predicted"/>
<feature type="compositionally biased region" description="Polar residues" evidence="1">
    <location>
        <begin position="61"/>
        <end position="73"/>
    </location>
</feature>
<dbReference type="AlphaFoldDB" id="A0A915LE24"/>
<protein>
    <submittedName>
        <fullName evidence="3">Uncharacterized protein</fullName>
    </submittedName>
</protein>
<reference evidence="3" key="1">
    <citation type="submission" date="2022-11" db="UniProtKB">
        <authorList>
            <consortium name="WormBaseParasite"/>
        </authorList>
    </citation>
    <scope>IDENTIFICATION</scope>
</reference>
<evidence type="ECO:0000256" key="1">
    <source>
        <dbReference type="SAM" id="MobiDB-lite"/>
    </source>
</evidence>
<dbReference type="WBParaSite" id="scaffold10232_cov153.g14603">
    <property type="protein sequence ID" value="scaffold10232_cov153.g14603"/>
    <property type="gene ID" value="scaffold10232_cov153.g14603"/>
</dbReference>
<sequence length="84" mass="9578">MNNPSKHKKNIPNVEEKPYNEVLVDGTPFKLNEQSFPPLKSEKDKMINAIGKGKQKPIGSSRPNSNPHLSNISQHEDTQEYFNF</sequence>
<feature type="region of interest" description="Disordered" evidence="1">
    <location>
        <begin position="52"/>
        <end position="84"/>
    </location>
</feature>
<keyword evidence="2" id="KW-1185">Reference proteome</keyword>
<accession>A0A915LE24</accession>
<organism evidence="2 3">
    <name type="scientific">Meloidogyne javanica</name>
    <name type="common">Root-knot nematode worm</name>
    <dbReference type="NCBI Taxonomy" id="6303"/>
    <lineage>
        <taxon>Eukaryota</taxon>
        <taxon>Metazoa</taxon>
        <taxon>Ecdysozoa</taxon>
        <taxon>Nematoda</taxon>
        <taxon>Chromadorea</taxon>
        <taxon>Rhabditida</taxon>
        <taxon>Tylenchina</taxon>
        <taxon>Tylenchomorpha</taxon>
        <taxon>Tylenchoidea</taxon>
        <taxon>Meloidogynidae</taxon>
        <taxon>Meloidogyninae</taxon>
        <taxon>Meloidogyne</taxon>
        <taxon>Meloidogyne incognita group</taxon>
    </lineage>
</organism>